<reference evidence="1" key="1">
    <citation type="submission" date="2022-02" db="EMBL/GenBank/DDBJ databases">
        <title>Plant Genome Project.</title>
        <authorList>
            <person name="Zhang R.-G."/>
        </authorList>
    </citation>
    <scope>NUCLEOTIDE SEQUENCE</scope>
    <source>
        <strain evidence="1">AT1</strain>
    </source>
</reference>
<evidence type="ECO:0000313" key="2">
    <source>
        <dbReference type="Proteomes" id="UP001062846"/>
    </source>
</evidence>
<dbReference type="EMBL" id="CM046390">
    <property type="protein sequence ID" value="KAI8563502.1"/>
    <property type="molecule type" value="Genomic_DNA"/>
</dbReference>
<gene>
    <name evidence="1" type="ORF">RHMOL_Rhmol03G0115400</name>
</gene>
<organism evidence="1 2">
    <name type="scientific">Rhododendron molle</name>
    <name type="common">Chinese azalea</name>
    <name type="synonym">Azalea mollis</name>
    <dbReference type="NCBI Taxonomy" id="49168"/>
    <lineage>
        <taxon>Eukaryota</taxon>
        <taxon>Viridiplantae</taxon>
        <taxon>Streptophyta</taxon>
        <taxon>Embryophyta</taxon>
        <taxon>Tracheophyta</taxon>
        <taxon>Spermatophyta</taxon>
        <taxon>Magnoliopsida</taxon>
        <taxon>eudicotyledons</taxon>
        <taxon>Gunneridae</taxon>
        <taxon>Pentapetalae</taxon>
        <taxon>asterids</taxon>
        <taxon>Ericales</taxon>
        <taxon>Ericaceae</taxon>
        <taxon>Ericoideae</taxon>
        <taxon>Rhodoreae</taxon>
        <taxon>Rhododendron</taxon>
    </lineage>
</organism>
<dbReference type="Proteomes" id="UP001062846">
    <property type="component" value="Chromosome 3"/>
</dbReference>
<name>A0ACC0PFL0_RHOML</name>
<accession>A0ACC0PFL0</accession>
<sequence length="105" mass="11712">MFRLNSRTCQIELIVHVGEYGGTLELGGEEGVTNEAIDLGDTYDVVESLISEALRFKELRVLVMLVRVILLMQMVVYGISLDANGLSFGIDIVGVDMHQLLYNDY</sequence>
<proteinExistence type="predicted"/>
<keyword evidence="2" id="KW-1185">Reference proteome</keyword>
<comment type="caution">
    <text evidence="1">The sequence shown here is derived from an EMBL/GenBank/DDBJ whole genome shotgun (WGS) entry which is preliminary data.</text>
</comment>
<protein>
    <submittedName>
        <fullName evidence="1">Uncharacterized protein</fullName>
    </submittedName>
</protein>
<evidence type="ECO:0000313" key="1">
    <source>
        <dbReference type="EMBL" id="KAI8563502.1"/>
    </source>
</evidence>